<evidence type="ECO:0000256" key="1">
    <source>
        <dbReference type="SAM" id="MobiDB-lite"/>
    </source>
</evidence>
<sequence length="179" mass="19872">MENDRPDTRAATASVLDAVSFAEKMAGSGTFDGLFRDGMALLEETADYLDGPGRIESRNLSRLAGLAYATESMKLTTRLMQIASWLLLQRAANEGEMSTDQASEEKRKVRLEHPEDRQQAEAFDDLPAGLRELIGRSLRLQDRVRHLDMQLRGESESVAADDHPVMTQFARLRTAFGGS</sequence>
<evidence type="ECO:0000313" key="3">
    <source>
        <dbReference type="Proteomes" id="UP001378188"/>
    </source>
</evidence>
<dbReference type="AlphaFoldDB" id="A0AAW9RYM6"/>
<comment type="caution">
    <text evidence="2">The sequence shown here is derived from an EMBL/GenBank/DDBJ whole genome shotgun (WGS) entry which is preliminary data.</text>
</comment>
<evidence type="ECO:0000313" key="2">
    <source>
        <dbReference type="EMBL" id="MEJ8574050.1"/>
    </source>
</evidence>
<gene>
    <name evidence="2" type="ORF">V3328_21365</name>
</gene>
<reference evidence="2 3" key="1">
    <citation type="submission" date="2024-02" db="EMBL/GenBank/DDBJ databases">
        <title>Genome analysis and characterization of Microbaculum marinisediminis sp. nov., isolated from marine sediment.</title>
        <authorList>
            <person name="Du Z.-J."/>
            <person name="Ye Y.-Q."/>
            <person name="Zhang Z.-R."/>
            <person name="Yuan S.-M."/>
            <person name="Zhang X.-Y."/>
        </authorList>
    </citation>
    <scope>NUCLEOTIDE SEQUENCE [LARGE SCALE GENOMIC DNA]</scope>
    <source>
        <strain evidence="2 3">SDUM1044001</strain>
    </source>
</reference>
<keyword evidence="3" id="KW-1185">Reference proteome</keyword>
<dbReference type="Proteomes" id="UP001378188">
    <property type="component" value="Unassembled WGS sequence"/>
</dbReference>
<name>A0AAW9RYM6_9HYPH</name>
<feature type="region of interest" description="Disordered" evidence="1">
    <location>
        <begin position="95"/>
        <end position="117"/>
    </location>
</feature>
<dbReference type="InterPro" id="IPR038301">
    <property type="entry name" value="AraC-like_sf"/>
</dbReference>
<protein>
    <submittedName>
        <fullName evidence="2">DUF1465 family protein</fullName>
    </submittedName>
</protein>
<dbReference type="Pfam" id="PF07323">
    <property type="entry name" value="DUF1465"/>
    <property type="match status" value="1"/>
</dbReference>
<organism evidence="2 3">
    <name type="scientific">Microbaculum marinum</name>
    <dbReference type="NCBI Taxonomy" id="1764581"/>
    <lineage>
        <taxon>Bacteria</taxon>
        <taxon>Pseudomonadati</taxon>
        <taxon>Pseudomonadota</taxon>
        <taxon>Alphaproteobacteria</taxon>
        <taxon>Hyphomicrobiales</taxon>
        <taxon>Tepidamorphaceae</taxon>
        <taxon>Microbaculum</taxon>
    </lineage>
</organism>
<dbReference type="Gene3D" id="1.10.8.930">
    <property type="entry name" value="Protein of unknown function DUF1465"/>
    <property type="match status" value="1"/>
</dbReference>
<dbReference type="EMBL" id="JAZHOF010000010">
    <property type="protein sequence ID" value="MEJ8574050.1"/>
    <property type="molecule type" value="Genomic_DNA"/>
</dbReference>
<dbReference type="RefSeq" id="WP_340331753.1">
    <property type="nucleotide sequence ID" value="NZ_JAZHOF010000010.1"/>
</dbReference>
<proteinExistence type="predicted"/>
<dbReference type="InterPro" id="IPR010848">
    <property type="entry name" value="DUF1465"/>
</dbReference>
<feature type="compositionally biased region" description="Basic and acidic residues" evidence="1">
    <location>
        <begin position="103"/>
        <end position="117"/>
    </location>
</feature>
<accession>A0AAW9RYM6</accession>